<keyword evidence="1" id="KW-0723">Serine/threonine-protein kinase</keyword>
<evidence type="ECO:0000256" key="3">
    <source>
        <dbReference type="ARBA" id="ARBA00022741"/>
    </source>
</evidence>
<comment type="caution">
    <text evidence="5">The sequence shown here is derived from an EMBL/GenBank/DDBJ whole genome shotgun (WGS) entry which is preliminary data.</text>
</comment>
<proteinExistence type="predicted"/>
<dbReference type="Pfam" id="PF03618">
    <property type="entry name" value="Kinase-PPPase"/>
    <property type="match status" value="1"/>
</dbReference>
<dbReference type="Proteomes" id="UP000186817">
    <property type="component" value="Unassembled WGS sequence"/>
</dbReference>
<dbReference type="OrthoDB" id="416832at2759"/>
<dbReference type="GO" id="GO:0004674">
    <property type="term" value="F:protein serine/threonine kinase activity"/>
    <property type="evidence" value="ECO:0007669"/>
    <property type="project" value="UniProtKB-KW"/>
</dbReference>
<evidence type="ECO:0000256" key="1">
    <source>
        <dbReference type="ARBA" id="ARBA00022527"/>
    </source>
</evidence>
<evidence type="ECO:0000256" key="4">
    <source>
        <dbReference type="ARBA" id="ARBA00022777"/>
    </source>
</evidence>
<reference evidence="5 6" key="1">
    <citation type="submission" date="2016-02" db="EMBL/GenBank/DDBJ databases">
        <title>Genome analysis of coral dinoflagellate symbionts highlights evolutionary adaptations to a symbiotic lifestyle.</title>
        <authorList>
            <person name="Aranda M."/>
            <person name="Li Y."/>
            <person name="Liew Y.J."/>
            <person name="Baumgarten S."/>
            <person name="Simakov O."/>
            <person name="Wilson M."/>
            <person name="Piel J."/>
            <person name="Ashoor H."/>
            <person name="Bougouffa S."/>
            <person name="Bajic V.B."/>
            <person name="Ryu T."/>
            <person name="Ravasi T."/>
            <person name="Bayer T."/>
            <person name="Micklem G."/>
            <person name="Kim H."/>
            <person name="Bhak J."/>
            <person name="Lajeunesse T.C."/>
            <person name="Voolstra C.R."/>
        </authorList>
    </citation>
    <scope>NUCLEOTIDE SEQUENCE [LARGE SCALE GENOMIC DNA]</scope>
    <source>
        <strain evidence="5 6">CCMP2467</strain>
    </source>
</reference>
<protein>
    <submittedName>
        <fullName evidence="5">Pyruvate, phosphate dikinase regulatory protein 1, chloroplastic</fullName>
    </submittedName>
</protein>
<sequence>MTRLAGSWQRALRSLSTLPAVAVAANISADDRWVKAVPSRMVSCSSKPASLVRDIRRSRNGALPLHVLAPDLVESLERALTTKGTFFDIEFQASKSEFDAVLLWSWAKLGFACSSPAAYKPRAASTADSANRRRDKQRVESNWGLYETGNSSLEFYDSKGEPVARGYEAIVYGDHGPYIEFKEEQIYWPTFCRHKLKGPGRTHFEHYNRDVSIKLYGQFKTVADQPNPPADSNPFACSNNRPEGYADYRPGRLYTSADALFDLFPPLPTWSTKQQQEAQAEHGLARWVSSMLQVAVPLSHRTWPVRLGRSSLPSPSSVSSAGCGNDSGGRQRLLLFPALLILEQRGRRQRLGQLQFGRVRSRAITTATAPSVVTLKLAAAEELERLKASMKVTPAAWAEGVDSLAHVRRHCQTLLFLQETYRQVQQQLPSGLTEAARLQALFQSLAEQCKEGIETAKAILGRSEEDFIFTPKYYYSELRLRRNCLLPQHHEAFLEPQLLSFLATEVVALLRMQERCDYLAKAAGHEVPELEDFWTRCVAAAHNNAVELTVAMMQSFSEEEAVRELHSCFQEEQLVCTEVVDGSTGRVRFGSSPAMTFDLEDLDEEDDDEGDGDFCSTKVKPIFVVSDCTGESAERTVLCALGQFGHCFERDCPADVTTFRFATAGMMEDIARRAKERNAFVVYTLVDPVANAHLQQYCQEQNVESHDLWSPLLEKLEGYFDASRLGIPGRRQFADASYMRMIECIEYTRLFDDGVQPHRWAEADLMIIGPSRSGKTPLAFFMAQRGYKVANYPLIPDETIPEQLWSFPQDRIFALKIDPKKLARIRSSRVRSLKMSSNSNYSRLSTAQEEMSLFAKLYRQHPQWTVLDTTDTGIEENCALILRRLDEVGVAGRVSADNPSAI</sequence>
<dbReference type="AlphaFoldDB" id="A0A1Q9CT45"/>
<name>A0A1Q9CT45_SYMMI</name>
<dbReference type="GO" id="GO:0005524">
    <property type="term" value="F:ATP binding"/>
    <property type="evidence" value="ECO:0007669"/>
    <property type="project" value="InterPro"/>
</dbReference>
<dbReference type="PANTHER" id="PTHR31756">
    <property type="entry name" value="PYRUVATE, PHOSPHATE DIKINASE REGULATORY PROTEIN 1, CHLOROPLASTIC"/>
    <property type="match status" value="1"/>
</dbReference>
<keyword evidence="4 5" id="KW-0418">Kinase</keyword>
<keyword evidence="2" id="KW-0808">Transferase</keyword>
<accession>A0A1Q9CT45</accession>
<evidence type="ECO:0000256" key="2">
    <source>
        <dbReference type="ARBA" id="ARBA00022679"/>
    </source>
</evidence>
<organism evidence="5 6">
    <name type="scientific">Symbiodinium microadriaticum</name>
    <name type="common">Dinoflagellate</name>
    <name type="synonym">Zooxanthella microadriatica</name>
    <dbReference type="NCBI Taxonomy" id="2951"/>
    <lineage>
        <taxon>Eukaryota</taxon>
        <taxon>Sar</taxon>
        <taxon>Alveolata</taxon>
        <taxon>Dinophyceae</taxon>
        <taxon>Suessiales</taxon>
        <taxon>Symbiodiniaceae</taxon>
        <taxon>Symbiodinium</taxon>
    </lineage>
</organism>
<keyword evidence="3" id="KW-0547">Nucleotide-binding</keyword>
<evidence type="ECO:0000313" key="6">
    <source>
        <dbReference type="Proteomes" id="UP000186817"/>
    </source>
</evidence>
<dbReference type="PANTHER" id="PTHR31756:SF3">
    <property type="entry name" value="PYRUVATE, PHOSPHATE DIKINASE REGULATORY PROTEIN 1, CHLOROPLASTIC"/>
    <property type="match status" value="1"/>
</dbReference>
<gene>
    <name evidence="5" type="primary">RP1</name>
    <name evidence="5" type="ORF">AK812_SmicGene32856</name>
</gene>
<dbReference type="InterPro" id="IPR005177">
    <property type="entry name" value="Kinase-pyrophosphorylase"/>
</dbReference>
<dbReference type="EMBL" id="LSRX01000937">
    <property type="protein sequence ID" value="OLP86081.1"/>
    <property type="molecule type" value="Genomic_DNA"/>
</dbReference>
<keyword evidence="6" id="KW-1185">Reference proteome</keyword>
<evidence type="ECO:0000313" key="5">
    <source>
        <dbReference type="EMBL" id="OLP86081.1"/>
    </source>
</evidence>
<keyword evidence="5" id="KW-0670">Pyruvate</keyword>